<dbReference type="Pfam" id="PF26314">
    <property type="entry name" value="MptA_B_family"/>
    <property type="match status" value="1"/>
</dbReference>
<dbReference type="GO" id="GO:0016757">
    <property type="term" value="F:glycosyltransferase activity"/>
    <property type="evidence" value="ECO:0007669"/>
    <property type="project" value="UniProtKB-KW"/>
</dbReference>
<keyword evidence="4 9" id="KW-0812">Transmembrane</keyword>
<feature type="transmembrane region" description="Helical" evidence="9">
    <location>
        <begin position="436"/>
        <end position="455"/>
    </location>
</feature>
<dbReference type="NCBIfam" id="NF038066">
    <property type="entry name" value="MptB"/>
    <property type="match status" value="1"/>
</dbReference>
<feature type="transmembrane region" description="Helical" evidence="9">
    <location>
        <begin position="497"/>
        <end position="515"/>
    </location>
</feature>
<feature type="transmembrane region" description="Helical" evidence="9">
    <location>
        <begin position="55"/>
        <end position="77"/>
    </location>
</feature>
<keyword evidence="3" id="KW-0808">Transferase</keyword>
<organism evidence="10 11">
    <name type="scientific">Kutzneria chonburiensis</name>
    <dbReference type="NCBI Taxonomy" id="1483604"/>
    <lineage>
        <taxon>Bacteria</taxon>
        <taxon>Bacillati</taxon>
        <taxon>Actinomycetota</taxon>
        <taxon>Actinomycetes</taxon>
        <taxon>Pseudonocardiales</taxon>
        <taxon>Pseudonocardiaceae</taxon>
        <taxon>Kutzneria</taxon>
    </lineage>
</organism>
<evidence type="ECO:0000256" key="1">
    <source>
        <dbReference type="ARBA" id="ARBA00004141"/>
    </source>
</evidence>
<feature type="transmembrane region" description="Helical" evidence="9">
    <location>
        <begin position="402"/>
        <end position="424"/>
    </location>
</feature>
<name>A0ABV6MIT2_9PSEU</name>
<feature type="transmembrane region" description="Helical" evidence="9">
    <location>
        <begin position="251"/>
        <end position="269"/>
    </location>
</feature>
<dbReference type="EMBL" id="JBHLUD010000001">
    <property type="protein sequence ID" value="MFC0540074.1"/>
    <property type="molecule type" value="Genomic_DNA"/>
</dbReference>
<comment type="subcellular location">
    <subcellularLocation>
        <location evidence="1">Membrane</location>
        <topology evidence="1">Multi-pass membrane protein</topology>
    </subcellularLocation>
</comment>
<evidence type="ECO:0000256" key="7">
    <source>
        <dbReference type="ARBA" id="ARBA00043987"/>
    </source>
</evidence>
<feature type="transmembrane region" description="Helical" evidence="9">
    <location>
        <begin position="334"/>
        <end position="358"/>
    </location>
</feature>
<evidence type="ECO:0000313" key="11">
    <source>
        <dbReference type="Proteomes" id="UP001589810"/>
    </source>
</evidence>
<evidence type="ECO:0000256" key="6">
    <source>
        <dbReference type="ARBA" id="ARBA00023136"/>
    </source>
</evidence>
<evidence type="ECO:0000256" key="8">
    <source>
        <dbReference type="SAM" id="MobiDB-lite"/>
    </source>
</evidence>
<feature type="transmembrane region" description="Helical" evidence="9">
    <location>
        <begin position="97"/>
        <end position="117"/>
    </location>
</feature>
<feature type="transmembrane region" description="Helical" evidence="9">
    <location>
        <begin position="129"/>
        <end position="148"/>
    </location>
</feature>
<sequence>MDGAMPATPSLPRSSADPAPVPLGPTRLTAQTPGVTAAPSPEPERVWPFPIRTALLGLAGMVLIAGGGMGAGATLIHDPVLANGAFNWIRYGHGMMLATWLLYLGLGLAIWAWIRLGRHARAGRVNHAYMIRVIVIWIAPLMIAPPLFTRDVYSYLAQGDLALHGLDPYGVGPSALPSALSDNVSIVWQNTPSPYGPLFVLLTKGIVAITGDGLTSLISGVLLMRLVLAVGFAMLWWALPRLCDRLGGNSSIALWLVGANPLLVVHLIGGAHNDMLMIGLMAVGVVLVLDRRHLAGIALVALAFSVKATAAIALPFLIWIWMAHIPLGTRSYRFVRAAFPAVGLFGGIFVLCTLAAGVDLGWIPALSGSSIVINWLSLPSGVGQAVYTVLDWFVGVGEVQPFVTVTRTLGSLLLVYILVRQWWLAREGGHDAIRRAAICMAAFALLAPVTLPWYFSWALVLAAGFAWGTASLTLAACGSVWLLLITYPSGGTALYDWGYMVVIVGVSVLAAVSLLKPDPLNLSLRFIRDAPEKALRHHP</sequence>
<feature type="region of interest" description="Disordered" evidence="8">
    <location>
        <begin position="1"/>
        <end position="42"/>
    </location>
</feature>
<evidence type="ECO:0000256" key="4">
    <source>
        <dbReference type="ARBA" id="ARBA00022692"/>
    </source>
</evidence>
<feature type="transmembrane region" description="Helical" evidence="9">
    <location>
        <begin position="275"/>
        <end position="290"/>
    </location>
</feature>
<evidence type="ECO:0000256" key="9">
    <source>
        <dbReference type="SAM" id="Phobius"/>
    </source>
</evidence>
<keyword evidence="2 10" id="KW-0328">Glycosyltransferase</keyword>
<comment type="caution">
    <text evidence="10">The sequence shown here is derived from an EMBL/GenBank/DDBJ whole genome shotgun (WGS) entry which is preliminary data.</text>
</comment>
<accession>A0ABV6MIT2</accession>
<dbReference type="InterPro" id="IPR049829">
    <property type="entry name" value="MptA/B-like"/>
</dbReference>
<proteinExistence type="inferred from homology"/>
<comment type="similarity">
    <text evidence="7">Belongs to the MptA/B family.</text>
</comment>
<evidence type="ECO:0000256" key="2">
    <source>
        <dbReference type="ARBA" id="ARBA00022676"/>
    </source>
</evidence>
<reference evidence="10 11" key="1">
    <citation type="submission" date="2024-09" db="EMBL/GenBank/DDBJ databases">
        <authorList>
            <person name="Sun Q."/>
            <person name="Mori K."/>
        </authorList>
    </citation>
    <scope>NUCLEOTIDE SEQUENCE [LARGE SCALE GENOMIC DNA]</scope>
    <source>
        <strain evidence="10 11">TBRC 1432</strain>
    </source>
</reference>
<dbReference type="RefSeq" id="WP_273938838.1">
    <property type="nucleotide sequence ID" value="NZ_CP097263.1"/>
</dbReference>
<feature type="transmembrane region" description="Helical" evidence="9">
    <location>
        <begin position="297"/>
        <end position="322"/>
    </location>
</feature>
<protein>
    <submittedName>
        <fullName evidence="10">Polyprenol phosphomannose-dependent alpha 1,6 mannosyltransferase MptB</fullName>
    </submittedName>
</protein>
<keyword evidence="11" id="KW-1185">Reference proteome</keyword>
<feature type="transmembrane region" description="Helical" evidence="9">
    <location>
        <begin position="370"/>
        <end position="390"/>
    </location>
</feature>
<evidence type="ECO:0000256" key="5">
    <source>
        <dbReference type="ARBA" id="ARBA00022989"/>
    </source>
</evidence>
<gene>
    <name evidence="10" type="primary">mptB</name>
    <name evidence="10" type="ORF">ACFFH7_01210</name>
</gene>
<evidence type="ECO:0000256" key="3">
    <source>
        <dbReference type="ARBA" id="ARBA00022679"/>
    </source>
</evidence>
<keyword evidence="5 9" id="KW-1133">Transmembrane helix</keyword>
<evidence type="ECO:0000313" key="10">
    <source>
        <dbReference type="EMBL" id="MFC0540074.1"/>
    </source>
</evidence>
<feature type="transmembrane region" description="Helical" evidence="9">
    <location>
        <begin position="217"/>
        <end position="239"/>
    </location>
</feature>
<keyword evidence="6 9" id="KW-0472">Membrane</keyword>
<dbReference type="Proteomes" id="UP001589810">
    <property type="component" value="Unassembled WGS sequence"/>
</dbReference>
<feature type="transmembrane region" description="Helical" evidence="9">
    <location>
        <begin position="461"/>
        <end position="485"/>
    </location>
</feature>